<accession>A0A9W9IH50</accession>
<organism evidence="1 2">
    <name type="scientific">Penicillium canariense</name>
    <dbReference type="NCBI Taxonomy" id="189055"/>
    <lineage>
        <taxon>Eukaryota</taxon>
        <taxon>Fungi</taxon>
        <taxon>Dikarya</taxon>
        <taxon>Ascomycota</taxon>
        <taxon>Pezizomycotina</taxon>
        <taxon>Eurotiomycetes</taxon>
        <taxon>Eurotiomycetidae</taxon>
        <taxon>Eurotiales</taxon>
        <taxon>Aspergillaceae</taxon>
        <taxon>Penicillium</taxon>
    </lineage>
</organism>
<dbReference type="GeneID" id="81423510"/>
<reference evidence="1" key="2">
    <citation type="journal article" date="2023" name="IMA Fungus">
        <title>Comparative genomic study of the Penicillium genus elucidates a diverse pangenome and 15 lateral gene transfer events.</title>
        <authorList>
            <person name="Petersen C."/>
            <person name="Sorensen T."/>
            <person name="Nielsen M.R."/>
            <person name="Sondergaard T.E."/>
            <person name="Sorensen J.L."/>
            <person name="Fitzpatrick D.A."/>
            <person name="Frisvad J.C."/>
            <person name="Nielsen K.L."/>
        </authorList>
    </citation>
    <scope>NUCLEOTIDE SEQUENCE</scope>
    <source>
        <strain evidence="1">IBT 26290</strain>
    </source>
</reference>
<protein>
    <submittedName>
        <fullName evidence="1">Uncharacterized protein</fullName>
    </submittedName>
</protein>
<dbReference type="RefSeq" id="XP_056547940.1">
    <property type="nucleotide sequence ID" value="XM_056684334.1"/>
</dbReference>
<sequence length="124" mass="13709">MLAVWACKIVSDRWTEPTGSTGLGPDAHHSTRSIAKRSLIQFEKLVEESSMDTLQGRCVVTGIDHVMKFLYSAEDGPRNSVLPKTARHAARPSYQLPGRSGRHKYGYRAAGTAKFRRAPELAVL</sequence>
<evidence type="ECO:0000313" key="2">
    <source>
        <dbReference type="Proteomes" id="UP001149163"/>
    </source>
</evidence>
<proteinExistence type="predicted"/>
<dbReference type="AlphaFoldDB" id="A0A9W9IH50"/>
<keyword evidence="2" id="KW-1185">Reference proteome</keyword>
<evidence type="ECO:0000313" key="1">
    <source>
        <dbReference type="EMBL" id="KAJ5176332.1"/>
    </source>
</evidence>
<reference evidence="1" key="1">
    <citation type="submission" date="2022-11" db="EMBL/GenBank/DDBJ databases">
        <authorList>
            <person name="Petersen C."/>
        </authorList>
    </citation>
    <scope>NUCLEOTIDE SEQUENCE</scope>
    <source>
        <strain evidence="1">IBT 26290</strain>
    </source>
</reference>
<gene>
    <name evidence="1" type="ORF">N7482_002209</name>
</gene>
<comment type="caution">
    <text evidence="1">The sequence shown here is derived from an EMBL/GenBank/DDBJ whole genome shotgun (WGS) entry which is preliminary data.</text>
</comment>
<dbReference type="EMBL" id="JAPQKN010000001">
    <property type="protein sequence ID" value="KAJ5176332.1"/>
    <property type="molecule type" value="Genomic_DNA"/>
</dbReference>
<name>A0A9W9IH50_9EURO</name>
<dbReference type="Proteomes" id="UP001149163">
    <property type="component" value="Unassembled WGS sequence"/>
</dbReference>